<dbReference type="SUPFAM" id="SSF63829">
    <property type="entry name" value="Calcium-dependent phosphotriesterase"/>
    <property type="match status" value="1"/>
</dbReference>
<dbReference type="EMBL" id="LJZR01000004">
    <property type="protein sequence ID" value="KPQ36861.1"/>
    <property type="molecule type" value="Genomic_DNA"/>
</dbReference>
<organism evidence="1 2">
    <name type="scientific">Phormidesmis priestleyi Ana</name>
    <dbReference type="NCBI Taxonomy" id="1666911"/>
    <lineage>
        <taxon>Bacteria</taxon>
        <taxon>Bacillati</taxon>
        <taxon>Cyanobacteriota</taxon>
        <taxon>Cyanophyceae</taxon>
        <taxon>Leptolyngbyales</taxon>
        <taxon>Leptolyngbyaceae</taxon>
        <taxon>Phormidesmis</taxon>
    </lineage>
</organism>
<evidence type="ECO:0000313" key="1">
    <source>
        <dbReference type="EMBL" id="KPQ36861.1"/>
    </source>
</evidence>
<proteinExistence type="predicted"/>
<name>A0A0P7Z1E1_9CYAN</name>
<dbReference type="PROSITE" id="PS51257">
    <property type="entry name" value="PROKAR_LIPOPROTEIN"/>
    <property type="match status" value="1"/>
</dbReference>
<dbReference type="STRING" id="1666911.HLUCCA11_05045"/>
<accession>A0A0P7Z1E1</accession>
<dbReference type="AlphaFoldDB" id="A0A0P7Z1E1"/>
<dbReference type="InterPro" id="IPR015943">
    <property type="entry name" value="WD40/YVTN_repeat-like_dom_sf"/>
</dbReference>
<protein>
    <submittedName>
        <fullName evidence="1">Uncharacterized protein</fullName>
    </submittedName>
</protein>
<gene>
    <name evidence="1" type="ORF">HLUCCA11_05045</name>
</gene>
<reference evidence="1 2" key="1">
    <citation type="submission" date="2015-09" db="EMBL/GenBank/DDBJ databases">
        <title>Identification and resolution of microdiversity through metagenomic sequencing of parallel consortia.</title>
        <authorList>
            <person name="Nelson W.C."/>
            <person name="Romine M.F."/>
            <person name="Lindemann S.R."/>
        </authorList>
    </citation>
    <scope>NUCLEOTIDE SEQUENCE [LARGE SCALE GENOMIC DNA]</scope>
    <source>
        <strain evidence="1">Ana</strain>
    </source>
</reference>
<dbReference type="Proteomes" id="UP000050465">
    <property type="component" value="Unassembled WGS sequence"/>
</dbReference>
<sequence>MTLFPWRPVHLGVGIGVALFAFACGSSRFASHSKGQFKGQFTSPAATSSATHVVANRALPTLTDDNASVCSLNESVTTQGGRYSANVDLTASVALPGEQGVDVVMTPKGAIAATNSASGGLLHWVNPATGEIALTVSFPGRTSRISDLAFDGGSTLVLAVENKIVKLDVASGEVLSELPLADVSRVAISPDGYVGAIAAKTVHLYNNENTKIFSKVRDYTAVTDVEVLSCQGKQLVYVTSFRNTSFVDLQNNRNPVQIARLEALDFTGEVQWSLFSDRAETIRQNVADTRLYRATLGRDGYLYIAGESAGTATIFRWRGQPMSEDEQYGKAKPFVSRIDEYSQLHNSGAAHLAYYARVHPVTGALVTSQMSFPRLSNRKANAMRLGDIAGAPDGSVYFGGSARASIYNRDNLTINGEPVGAYAEGDRTWMAVSPDFSTRKFWTVLAQEGGKGTVQGVDVGYGYSAALSNVESGTVPVTRGEQAGSVFLSFTVQ</sequence>
<evidence type="ECO:0000313" key="2">
    <source>
        <dbReference type="Proteomes" id="UP000050465"/>
    </source>
</evidence>
<comment type="caution">
    <text evidence="1">The sequence shown here is derived from an EMBL/GenBank/DDBJ whole genome shotgun (WGS) entry which is preliminary data.</text>
</comment>
<dbReference type="Gene3D" id="2.130.10.10">
    <property type="entry name" value="YVTN repeat-like/Quinoprotein amine dehydrogenase"/>
    <property type="match status" value="1"/>
</dbReference>